<organism evidence="1 2">
    <name type="scientific">Orchesella dallaii</name>
    <dbReference type="NCBI Taxonomy" id="48710"/>
    <lineage>
        <taxon>Eukaryota</taxon>
        <taxon>Metazoa</taxon>
        <taxon>Ecdysozoa</taxon>
        <taxon>Arthropoda</taxon>
        <taxon>Hexapoda</taxon>
        <taxon>Collembola</taxon>
        <taxon>Entomobryomorpha</taxon>
        <taxon>Entomobryoidea</taxon>
        <taxon>Orchesellidae</taxon>
        <taxon>Orchesellinae</taxon>
        <taxon>Orchesella</taxon>
    </lineage>
</organism>
<dbReference type="EMBL" id="CAXLJM020000129">
    <property type="protein sequence ID" value="CAL8139700.1"/>
    <property type="molecule type" value="Genomic_DNA"/>
</dbReference>
<name>A0ABP1RZB0_9HEXA</name>
<proteinExistence type="predicted"/>
<comment type="caution">
    <text evidence="1">The sequence shown here is derived from an EMBL/GenBank/DDBJ whole genome shotgun (WGS) entry which is preliminary data.</text>
</comment>
<gene>
    <name evidence="1" type="ORF">ODALV1_LOCUS27954</name>
</gene>
<keyword evidence="2" id="KW-1185">Reference proteome</keyword>
<sequence>MDTYSWQCLFSSPFVGRSVNVFNSNSNFNVKMYSFKFIIVIFCLFENILGEHAQSLNIPLAVNMSTLLTRSKRQTTYTCRRETCRNGVCSPLSYKGTNPPSWCRNVHPHKQQIKCSWSHTCWSGKKCELTSSNCGQTFEDLRPGRRDPKTTFNFSCDQRRCSVETCKGSSCAVPNYMSTSDFQQRFVNGLPNCSDVEGRRGKRAPATVQGLLGYCCDIQQRWGGGMIGSVRPIRR</sequence>
<evidence type="ECO:0000313" key="1">
    <source>
        <dbReference type="EMBL" id="CAL8139700.1"/>
    </source>
</evidence>
<dbReference type="Proteomes" id="UP001642540">
    <property type="component" value="Unassembled WGS sequence"/>
</dbReference>
<protein>
    <submittedName>
        <fullName evidence="1">Uncharacterized protein</fullName>
    </submittedName>
</protein>
<evidence type="ECO:0000313" key="2">
    <source>
        <dbReference type="Proteomes" id="UP001642540"/>
    </source>
</evidence>
<accession>A0ABP1RZB0</accession>
<reference evidence="1 2" key="1">
    <citation type="submission" date="2024-08" db="EMBL/GenBank/DDBJ databases">
        <authorList>
            <person name="Cucini C."/>
            <person name="Frati F."/>
        </authorList>
    </citation>
    <scope>NUCLEOTIDE SEQUENCE [LARGE SCALE GENOMIC DNA]</scope>
</reference>